<keyword evidence="9" id="KW-0496">Mitochondrion</keyword>
<dbReference type="InterPro" id="IPR006089">
    <property type="entry name" value="Acyl-CoA_DH_CS"/>
</dbReference>
<evidence type="ECO:0000256" key="6">
    <source>
        <dbReference type="ARBA" id="ARBA00022946"/>
    </source>
</evidence>
<evidence type="ECO:0000256" key="4">
    <source>
        <dbReference type="ARBA" id="ARBA00022630"/>
    </source>
</evidence>
<dbReference type="Gene3D" id="1.10.540.10">
    <property type="entry name" value="Acyl-CoA dehydrogenase/oxidase, N-terminal domain"/>
    <property type="match status" value="1"/>
</dbReference>
<feature type="domain" description="Acyl-CoA dehydrogenase/oxidase C-terminal" evidence="11">
    <location>
        <begin position="352"/>
        <end position="487"/>
    </location>
</feature>
<evidence type="ECO:0000256" key="9">
    <source>
        <dbReference type="ARBA" id="ARBA00023128"/>
    </source>
</evidence>
<dbReference type="CDD" id="cd01162">
    <property type="entry name" value="IBD"/>
    <property type="match status" value="1"/>
</dbReference>
<dbReference type="EMBL" id="JASSZA010000010">
    <property type="protein sequence ID" value="KAK2099820.1"/>
    <property type="molecule type" value="Genomic_DNA"/>
</dbReference>
<evidence type="ECO:0000256" key="1">
    <source>
        <dbReference type="ARBA" id="ARBA00001974"/>
    </source>
</evidence>
<dbReference type="PANTHER" id="PTHR43831:SF1">
    <property type="entry name" value="ISOBUTYRYL-COA DEHYDROGENASE, MITOCHONDRIAL"/>
    <property type="match status" value="1"/>
</dbReference>
<evidence type="ECO:0000256" key="5">
    <source>
        <dbReference type="ARBA" id="ARBA00022827"/>
    </source>
</evidence>
<comment type="caution">
    <text evidence="14">The sequence shown here is derived from an EMBL/GenBank/DDBJ whole genome shotgun (WGS) entry which is preliminary data.</text>
</comment>
<dbReference type="Gene3D" id="1.20.140.10">
    <property type="entry name" value="Butyryl-CoA Dehydrogenase, subunit A, domain 3"/>
    <property type="match status" value="1"/>
</dbReference>
<comment type="subcellular location">
    <subcellularLocation>
        <location evidence="2">Mitochondrion</location>
    </subcellularLocation>
</comment>
<dbReference type="InterPro" id="IPR037069">
    <property type="entry name" value="AcylCoA_DH/ox_N_sf"/>
</dbReference>
<sequence>MLGSGCRCLGTRLGCLPGRLWALVQTGHRSLTSCIDRKDRLPGAGGQVFARGRGLTAPFSHPGVSSPFRPVTPYPAPRSGPSTPAQLPVPVSHHQVLLQPVTPSRVLLRPVIPARVPLRPVNASPASMGLNEEQKEFQKVAFDFAAQEMAPNMAEWDQKELFPVDVMRKAAQLGFGGVYVRTDVGGSGLSRLDTSVIFEALATGCTSTTAYISIHNMCAWMIDSFGNEEQRHRFCPPLCTMEKFASYCLTEPGSGSDAASLLTSAKRQGDHYILNGSKAFISGAGESDIYVVMCRTGGPGPKGISCIVVEKGTAGLSFGKKEKKVGWNSQPTRAVIFEDCAVPVANRIGGEGQGFLIAMKGLNGGRINIASCSLGAAHASVILTRDHLNVRKQFGEPLASSQYLQFKLADMATRLVASRLMIRNAAVALQDDRKDAVALCSMAKLFATDECFAICNQALQMHGGYGYLKDYAVQQYMRDSRVHQILEERCSELSR</sequence>
<dbReference type="InterPro" id="IPR009075">
    <property type="entry name" value="AcylCo_DH/oxidase_C"/>
</dbReference>
<keyword evidence="15" id="KW-1185">Reference proteome</keyword>
<dbReference type="SUPFAM" id="SSF47203">
    <property type="entry name" value="Acyl-CoA dehydrogenase C-terminal domain-like"/>
    <property type="match status" value="1"/>
</dbReference>
<gene>
    <name evidence="14" type="primary">ACAD8</name>
    <name evidence="14" type="ORF">P7K49_021168</name>
</gene>
<dbReference type="InterPro" id="IPR046373">
    <property type="entry name" value="Acyl-CoA_Oxase/DH_mid-dom_sf"/>
</dbReference>
<dbReference type="InterPro" id="IPR006091">
    <property type="entry name" value="Acyl-CoA_Oxase/DH_mid-dom"/>
</dbReference>
<dbReference type="PANTHER" id="PTHR43831">
    <property type="entry name" value="ISOBUTYRYL-COA DEHYDROGENASE"/>
    <property type="match status" value="1"/>
</dbReference>
<evidence type="ECO:0000259" key="11">
    <source>
        <dbReference type="Pfam" id="PF00441"/>
    </source>
</evidence>
<keyword evidence="7" id="KW-0007">Acetylation</keyword>
<protein>
    <submittedName>
        <fullName evidence="14">Isobutyryl-CoA dehydrogenase, mitochondrial</fullName>
    </submittedName>
</protein>
<evidence type="ECO:0000313" key="14">
    <source>
        <dbReference type="EMBL" id="KAK2099820.1"/>
    </source>
</evidence>
<dbReference type="Proteomes" id="UP001266305">
    <property type="component" value="Unassembled WGS sequence"/>
</dbReference>
<dbReference type="Pfam" id="PF02771">
    <property type="entry name" value="Acyl-CoA_dh_N"/>
    <property type="match status" value="1"/>
</dbReference>
<dbReference type="Pfam" id="PF00441">
    <property type="entry name" value="Acyl-CoA_dh_1"/>
    <property type="match status" value="1"/>
</dbReference>
<evidence type="ECO:0000256" key="10">
    <source>
        <dbReference type="RuleBase" id="RU362125"/>
    </source>
</evidence>
<dbReference type="InterPro" id="IPR034178">
    <property type="entry name" value="IBD"/>
</dbReference>
<keyword evidence="5 10" id="KW-0274">FAD</keyword>
<dbReference type="InterPro" id="IPR009100">
    <property type="entry name" value="AcylCoA_DH/oxidase_NM_dom_sf"/>
</dbReference>
<evidence type="ECO:0000313" key="15">
    <source>
        <dbReference type="Proteomes" id="UP001266305"/>
    </source>
</evidence>
<comment type="similarity">
    <text evidence="3 10">Belongs to the acyl-CoA dehydrogenase family.</text>
</comment>
<feature type="domain" description="Acyl-CoA oxidase/dehydrogenase middle" evidence="12">
    <location>
        <begin position="247"/>
        <end position="340"/>
    </location>
</feature>
<evidence type="ECO:0000256" key="7">
    <source>
        <dbReference type="ARBA" id="ARBA00022990"/>
    </source>
</evidence>
<comment type="cofactor">
    <cofactor evidence="1 10">
        <name>FAD</name>
        <dbReference type="ChEBI" id="CHEBI:57692"/>
    </cofactor>
</comment>
<keyword evidence="8 10" id="KW-0560">Oxidoreductase</keyword>
<dbReference type="Pfam" id="PF02770">
    <property type="entry name" value="Acyl-CoA_dh_M"/>
    <property type="match status" value="1"/>
</dbReference>
<dbReference type="InterPro" id="IPR036250">
    <property type="entry name" value="AcylCo_DH-like_C"/>
</dbReference>
<dbReference type="InterPro" id="IPR013786">
    <property type="entry name" value="AcylCoA_DH/ox_N"/>
</dbReference>
<feature type="domain" description="Acyl-CoA dehydrogenase/oxidase N-terminal" evidence="13">
    <location>
        <begin position="131"/>
        <end position="242"/>
    </location>
</feature>
<dbReference type="SUPFAM" id="SSF56645">
    <property type="entry name" value="Acyl-CoA dehydrogenase NM domain-like"/>
    <property type="match status" value="1"/>
</dbReference>
<dbReference type="Gene3D" id="2.40.110.10">
    <property type="entry name" value="Butyryl-CoA Dehydrogenase, subunit A, domain 2"/>
    <property type="match status" value="1"/>
</dbReference>
<reference evidence="14 15" key="1">
    <citation type="submission" date="2023-05" db="EMBL/GenBank/DDBJ databases">
        <title>B98-5 Cell Line De Novo Hybrid Assembly: An Optical Mapping Approach.</title>
        <authorList>
            <person name="Kananen K."/>
            <person name="Auerbach J.A."/>
            <person name="Kautto E."/>
            <person name="Blachly J.S."/>
        </authorList>
    </citation>
    <scope>NUCLEOTIDE SEQUENCE [LARGE SCALE GENOMIC DNA]</scope>
    <source>
        <strain evidence="14">B95-8</strain>
        <tissue evidence="14">Cell line</tissue>
    </source>
</reference>
<evidence type="ECO:0000256" key="3">
    <source>
        <dbReference type="ARBA" id="ARBA00009347"/>
    </source>
</evidence>
<keyword evidence="6" id="KW-0809">Transit peptide</keyword>
<evidence type="ECO:0000259" key="13">
    <source>
        <dbReference type="Pfam" id="PF02771"/>
    </source>
</evidence>
<dbReference type="InterPro" id="IPR052547">
    <property type="entry name" value="Mito_Isobutyryl-CoADH"/>
</dbReference>
<proteinExistence type="inferred from homology"/>
<keyword evidence="4 10" id="KW-0285">Flavoprotein</keyword>
<evidence type="ECO:0000256" key="2">
    <source>
        <dbReference type="ARBA" id="ARBA00004173"/>
    </source>
</evidence>
<dbReference type="PROSITE" id="PS00072">
    <property type="entry name" value="ACYL_COA_DH_1"/>
    <property type="match status" value="1"/>
</dbReference>
<evidence type="ECO:0000259" key="12">
    <source>
        <dbReference type="Pfam" id="PF02770"/>
    </source>
</evidence>
<name>A0ABQ9USM4_SAGOE</name>
<organism evidence="14 15">
    <name type="scientific">Saguinus oedipus</name>
    <name type="common">Cotton-top tamarin</name>
    <name type="synonym">Oedipomidas oedipus</name>
    <dbReference type="NCBI Taxonomy" id="9490"/>
    <lineage>
        <taxon>Eukaryota</taxon>
        <taxon>Metazoa</taxon>
        <taxon>Chordata</taxon>
        <taxon>Craniata</taxon>
        <taxon>Vertebrata</taxon>
        <taxon>Euteleostomi</taxon>
        <taxon>Mammalia</taxon>
        <taxon>Eutheria</taxon>
        <taxon>Euarchontoglires</taxon>
        <taxon>Primates</taxon>
        <taxon>Haplorrhini</taxon>
        <taxon>Platyrrhini</taxon>
        <taxon>Cebidae</taxon>
        <taxon>Callitrichinae</taxon>
        <taxon>Saguinus</taxon>
    </lineage>
</organism>
<accession>A0ABQ9USM4</accession>
<evidence type="ECO:0000256" key="8">
    <source>
        <dbReference type="ARBA" id="ARBA00023002"/>
    </source>
</evidence>